<reference evidence="3 4" key="1">
    <citation type="submission" date="2013-12" db="EMBL/GenBank/DDBJ databases">
        <authorList>
            <person name="Stott M."/>
        </authorList>
    </citation>
    <scope>NUCLEOTIDE SEQUENCE [LARGE SCALE GENOMIC DNA]</scope>
    <source>
        <strain evidence="3 4">K22</strain>
    </source>
</reference>
<proteinExistence type="predicted"/>
<feature type="region of interest" description="Disordered" evidence="1">
    <location>
        <begin position="360"/>
        <end position="381"/>
    </location>
</feature>
<evidence type="ECO:0000259" key="2">
    <source>
        <dbReference type="Pfam" id="PF09314"/>
    </source>
</evidence>
<dbReference type="InterPro" id="IPR050194">
    <property type="entry name" value="Glycosyltransferase_grp1"/>
</dbReference>
<dbReference type="STRING" id="454194.PYK22_00541"/>
<dbReference type="SUPFAM" id="SSF53756">
    <property type="entry name" value="UDP-Glycosyltransferase/glycogen phosphorylase"/>
    <property type="match status" value="1"/>
</dbReference>
<gene>
    <name evidence="3" type="ORF">PYK22_00541</name>
</gene>
<organism evidence="3 4">
    <name type="scientific">Pyrinomonas methylaliphatogenes</name>
    <dbReference type="NCBI Taxonomy" id="454194"/>
    <lineage>
        <taxon>Bacteria</taxon>
        <taxon>Pseudomonadati</taxon>
        <taxon>Acidobacteriota</taxon>
        <taxon>Blastocatellia</taxon>
        <taxon>Blastocatellales</taxon>
        <taxon>Pyrinomonadaceae</taxon>
        <taxon>Pyrinomonas</taxon>
    </lineage>
</organism>
<keyword evidence="3" id="KW-0808">Transferase</keyword>
<evidence type="ECO:0000313" key="4">
    <source>
        <dbReference type="Proteomes" id="UP000031518"/>
    </source>
</evidence>
<dbReference type="AlphaFoldDB" id="A0A0B6WUX5"/>
<dbReference type="Pfam" id="PF13692">
    <property type="entry name" value="Glyco_trans_1_4"/>
    <property type="match status" value="1"/>
</dbReference>
<sequence>MPASYGGFETFAEQLSTRLVARGHDVTVYCRSHYVSPRQLEYRGVRLKVLPTIRHKYFDTIVHTFLSTLHAMAKRYDVALFCNAANVVFVPLLRACGTPVAINVDGLEHKRKKWNWLGRSYYRLAERLATWLPNELVTDARVIQDYYLAKYRCPSVMIAYGAEVERRADPLTVRRWGVEPNRYVLYVSRLEPENNAHLVIEAFKRVRTSRKLLIVGDAPYAHDYISDLRARARRDRRIIFTGFVFGEAYRALQQNAYCYVHATEVGGTHPALVEAMGYGNCVLTLATPENLEVVGEAGIVYFDEDDLVVKLQRVLQDGALVNAYRQRAQARVRERYSWERVVDQYEELFARLTARMSGERRRNAVESEESDSVEVGERGTL</sequence>
<reference evidence="3 4" key="2">
    <citation type="submission" date="2015-01" db="EMBL/GenBank/DDBJ databases">
        <title>Complete genome sequence of Pyrinomonas methylaliphatogenes type strain K22T.</title>
        <authorList>
            <person name="Lee K.C.Y."/>
            <person name="Power J.F."/>
            <person name="Dunfield P.F."/>
            <person name="Morgan X.C."/>
            <person name="Huttenhower C."/>
            <person name="Stott M.B."/>
        </authorList>
    </citation>
    <scope>NUCLEOTIDE SEQUENCE [LARGE SCALE GENOMIC DNA]</scope>
    <source>
        <strain evidence="3 4">K22</strain>
    </source>
</reference>
<name>A0A0B6WUX5_9BACT</name>
<dbReference type="Pfam" id="PF09314">
    <property type="entry name" value="DUF1972"/>
    <property type="match status" value="1"/>
</dbReference>
<feature type="domain" description="DUF1972" evidence="2">
    <location>
        <begin position="1"/>
        <end position="163"/>
    </location>
</feature>
<dbReference type="PANTHER" id="PTHR45947">
    <property type="entry name" value="SULFOQUINOVOSYL TRANSFERASE SQD2"/>
    <property type="match status" value="1"/>
</dbReference>
<protein>
    <submittedName>
        <fullName evidence="3">Glycosyltransferase</fullName>
    </submittedName>
</protein>
<keyword evidence="4" id="KW-1185">Reference proteome</keyword>
<dbReference type="Proteomes" id="UP000031518">
    <property type="component" value="Unassembled WGS sequence"/>
</dbReference>
<dbReference type="Gene3D" id="3.40.50.2000">
    <property type="entry name" value="Glycogen Phosphorylase B"/>
    <property type="match status" value="2"/>
</dbReference>
<accession>A0A0B6WUX5</accession>
<evidence type="ECO:0000256" key="1">
    <source>
        <dbReference type="SAM" id="MobiDB-lite"/>
    </source>
</evidence>
<evidence type="ECO:0000313" key="3">
    <source>
        <dbReference type="EMBL" id="CDM64547.1"/>
    </source>
</evidence>
<dbReference type="InterPro" id="IPR015393">
    <property type="entry name" value="DUF1972"/>
</dbReference>
<dbReference type="GO" id="GO:0016758">
    <property type="term" value="F:hexosyltransferase activity"/>
    <property type="evidence" value="ECO:0007669"/>
    <property type="project" value="TreeGrafter"/>
</dbReference>
<dbReference type="EMBL" id="CBXV010000002">
    <property type="protein sequence ID" value="CDM64547.1"/>
    <property type="molecule type" value="Genomic_DNA"/>
</dbReference>
<dbReference type="PANTHER" id="PTHR45947:SF3">
    <property type="entry name" value="SULFOQUINOVOSYL TRANSFERASE SQD2"/>
    <property type="match status" value="1"/>
</dbReference>